<feature type="repeat" description="TPR" evidence="3">
    <location>
        <begin position="139"/>
        <end position="172"/>
    </location>
</feature>
<dbReference type="PANTHER" id="PTHR45586">
    <property type="entry name" value="TPR REPEAT-CONTAINING PROTEIN PA4667"/>
    <property type="match status" value="1"/>
</dbReference>
<proteinExistence type="predicted"/>
<reference evidence="6" key="1">
    <citation type="submission" date="2016-10" db="EMBL/GenBank/DDBJ databases">
        <authorList>
            <person name="Varghese N."/>
            <person name="Submissions S."/>
        </authorList>
    </citation>
    <scope>NUCLEOTIDE SEQUENCE [LARGE SCALE GENOMIC DNA]</scope>
    <source>
        <strain evidence="6">IBRC-M 10403</strain>
    </source>
</reference>
<evidence type="ECO:0000313" key="6">
    <source>
        <dbReference type="Proteomes" id="UP000199501"/>
    </source>
</evidence>
<accession>A0A1G6VBK1</accession>
<gene>
    <name evidence="5" type="ORF">SAMN05216174_11239</name>
</gene>
<feature type="transmembrane region" description="Helical" evidence="4">
    <location>
        <begin position="310"/>
        <end position="330"/>
    </location>
</feature>
<keyword evidence="4" id="KW-0812">Transmembrane</keyword>
<keyword evidence="6" id="KW-1185">Reference proteome</keyword>
<sequence length="337" mass="35694">MAESVDAVLVEAAQLTASGKPEAAIALLRPILVVHPDHSGAWCRLSAALLDAGDPQLCLDAAKRAITLGERSWAHRLASLALAEMGRLDEAVVSAREAARRDPDDWRAHVALAEVLAHESPDEALAAATRAVEVAPEVARAHEILGAAAVRVRDIGLAKRAYADAVRLDPTNADVRAELARLGGPRPQRVAIEPLRRPEPMFGRAERITLWLVLRRCAGWLTAGSVVLMVAALPQPSPLLAWFALALLLTVVGLAGAAVLATPSENRLPPRELARRVPLLAAGAVLLALGLFTLAIWAVALALGALGTHLLVPALVLALCASAVGWFGLWRMRSFAR</sequence>
<dbReference type="EMBL" id="FMZZ01000012">
    <property type="protein sequence ID" value="SDD50834.1"/>
    <property type="molecule type" value="Genomic_DNA"/>
</dbReference>
<name>A0A1G6VBK1_9PSEU</name>
<evidence type="ECO:0000256" key="1">
    <source>
        <dbReference type="ARBA" id="ARBA00022737"/>
    </source>
</evidence>
<dbReference type="SUPFAM" id="SSF48452">
    <property type="entry name" value="TPR-like"/>
    <property type="match status" value="1"/>
</dbReference>
<organism evidence="5 6">
    <name type="scientific">Actinokineospora iranica</name>
    <dbReference type="NCBI Taxonomy" id="1271860"/>
    <lineage>
        <taxon>Bacteria</taxon>
        <taxon>Bacillati</taxon>
        <taxon>Actinomycetota</taxon>
        <taxon>Actinomycetes</taxon>
        <taxon>Pseudonocardiales</taxon>
        <taxon>Pseudonocardiaceae</taxon>
        <taxon>Actinokineospora</taxon>
    </lineage>
</organism>
<dbReference type="Pfam" id="PF13432">
    <property type="entry name" value="TPR_16"/>
    <property type="match status" value="2"/>
</dbReference>
<dbReference type="OrthoDB" id="3686302at2"/>
<feature type="transmembrane region" description="Helical" evidence="4">
    <location>
        <begin position="239"/>
        <end position="260"/>
    </location>
</feature>
<feature type="transmembrane region" description="Helical" evidence="4">
    <location>
        <begin position="213"/>
        <end position="233"/>
    </location>
</feature>
<dbReference type="InterPro" id="IPR019734">
    <property type="entry name" value="TPR_rpt"/>
</dbReference>
<dbReference type="SMART" id="SM00028">
    <property type="entry name" value="TPR"/>
    <property type="match status" value="4"/>
</dbReference>
<dbReference type="Proteomes" id="UP000199501">
    <property type="component" value="Unassembled WGS sequence"/>
</dbReference>
<dbReference type="InterPro" id="IPR051012">
    <property type="entry name" value="CellSynth/LPSAsmb/PSIAsmb"/>
</dbReference>
<dbReference type="PROSITE" id="PS50005">
    <property type="entry name" value="TPR"/>
    <property type="match status" value="1"/>
</dbReference>
<feature type="transmembrane region" description="Helical" evidence="4">
    <location>
        <begin position="280"/>
        <end position="304"/>
    </location>
</feature>
<dbReference type="PANTHER" id="PTHR45586:SF1">
    <property type="entry name" value="LIPOPOLYSACCHARIDE ASSEMBLY PROTEIN B"/>
    <property type="match status" value="1"/>
</dbReference>
<evidence type="ECO:0000256" key="3">
    <source>
        <dbReference type="PROSITE-ProRule" id="PRU00339"/>
    </source>
</evidence>
<dbReference type="Gene3D" id="1.25.40.10">
    <property type="entry name" value="Tetratricopeptide repeat domain"/>
    <property type="match status" value="2"/>
</dbReference>
<keyword evidence="1" id="KW-0677">Repeat</keyword>
<evidence type="ECO:0000313" key="5">
    <source>
        <dbReference type="EMBL" id="SDD50834.1"/>
    </source>
</evidence>
<dbReference type="InterPro" id="IPR011990">
    <property type="entry name" value="TPR-like_helical_dom_sf"/>
</dbReference>
<protein>
    <submittedName>
        <fullName evidence="5">Tetratricopeptide repeat-containing protein</fullName>
    </submittedName>
</protein>
<dbReference type="AlphaFoldDB" id="A0A1G6VBK1"/>
<keyword evidence="2 3" id="KW-0802">TPR repeat</keyword>
<evidence type="ECO:0000256" key="4">
    <source>
        <dbReference type="SAM" id="Phobius"/>
    </source>
</evidence>
<keyword evidence="4" id="KW-0472">Membrane</keyword>
<evidence type="ECO:0000256" key="2">
    <source>
        <dbReference type="ARBA" id="ARBA00022803"/>
    </source>
</evidence>
<dbReference type="STRING" id="1271860.SAMN05216174_11239"/>
<keyword evidence="4" id="KW-1133">Transmembrane helix</keyword>
<dbReference type="RefSeq" id="WP_091454446.1">
    <property type="nucleotide sequence ID" value="NZ_FMZZ01000012.1"/>
</dbReference>